<dbReference type="Proteomes" id="UP000001635">
    <property type="component" value="Chromosome"/>
</dbReference>
<accession>G0J3S0</accession>
<evidence type="ECO:0008006" key="4">
    <source>
        <dbReference type="Google" id="ProtNLM"/>
    </source>
</evidence>
<dbReference type="KEGG" id="cmr:Cycma_1514"/>
<dbReference type="eggNOG" id="COG2318">
    <property type="taxonomic scope" value="Bacteria"/>
</dbReference>
<dbReference type="RefSeq" id="WP_014019571.1">
    <property type="nucleotide sequence ID" value="NC_015914.1"/>
</dbReference>
<reference evidence="3" key="1">
    <citation type="submission" date="2011-07" db="EMBL/GenBank/DDBJ databases">
        <title>The complete genome of Cyclobacterium marinum DSM 745.</title>
        <authorList>
            <person name="Lucas S."/>
            <person name="Han J."/>
            <person name="Lapidus A."/>
            <person name="Bruce D."/>
            <person name="Goodwin L."/>
            <person name="Pitluck S."/>
            <person name="Peters L."/>
            <person name="Kyrpides N."/>
            <person name="Mavromatis K."/>
            <person name="Ivanova N."/>
            <person name="Ovchinnikova G."/>
            <person name="Chertkov O."/>
            <person name="Detter J.C."/>
            <person name="Tapia R."/>
            <person name="Han C."/>
            <person name="Land M."/>
            <person name="Hauser L."/>
            <person name="Markowitz V."/>
            <person name="Cheng J.-F."/>
            <person name="Hugenholtz P."/>
            <person name="Woyke T."/>
            <person name="Wu D."/>
            <person name="Tindall B."/>
            <person name="Schuetze A."/>
            <person name="Brambilla E."/>
            <person name="Klenk H.-P."/>
            <person name="Eisen J.A."/>
        </authorList>
    </citation>
    <scope>NUCLEOTIDE SEQUENCE [LARGE SCALE GENOMIC DNA]</scope>
    <source>
        <strain evidence="3">ATCC 25205 / DSM 745 / LMG 13164 / NCIMB 1802</strain>
    </source>
</reference>
<evidence type="ECO:0000313" key="2">
    <source>
        <dbReference type="EMBL" id="AEL25276.1"/>
    </source>
</evidence>
<dbReference type="SUPFAM" id="SSF109854">
    <property type="entry name" value="DinB/YfiT-like putative metalloenzymes"/>
    <property type="match status" value="1"/>
</dbReference>
<dbReference type="InterPro" id="IPR011466">
    <property type="entry name" value="DUF1572"/>
</dbReference>
<evidence type="ECO:0000313" key="3">
    <source>
        <dbReference type="Proteomes" id="UP000001635"/>
    </source>
</evidence>
<protein>
    <recommendedName>
        <fullName evidence="4">DUF1572 domain-containing protein</fullName>
    </recommendedName>
</protein>
<evidence type="ECO:0000256" key="1">
    <source>
        <dbReference type="SAM" id="MobiDB-lite"/>
    </source>
</evidence>
<sequence>MKNNSQIFLESSLHLFTYYKNLGEKALLQIPDDKLHWQFNEDSNSAATIVKHLSGNMVSRWTDFLSSDGEKSWRNRDAEFENDLHSREEIMEAWKLGWDSLFQAMEKCDENDFDKKVYIRNQSHHLIEAINRQLTHYATHIGQLIYLAKMLHQGTWKSLSIPKGASRSFNKEKFDQPKNDGKFTNDYLQ</sequence>
<feature type="compositionally biased region" description="Basic and acidic residues" evidence="1">
    <location>
        <begin position="169"/>
        <end position="183"/>
    </location>
</feature>
<dbReference type="OrthoDB" id="68731at2"/>
<dbReference type="InterPro" id="IPR034660">
    <property type="entry name" value="DinB/YfiT-like"/>
</dbReference>
<dbReference type="AlphaFoldDB" id="G0J3S0"/>
<dbReference type="Pfam" id="PF07609">
    <property type="entry name" value="DUF1572"/>
    <property type="match status" value="1"/>
</dbReference>
<name>G0J3S0_CYCMS</name>
<dbReference type="HOGENOM" id="CLU_112806_0_0_10"/>
<dbReference type="Gene3D" id="1.20.120.450">
    <property type="entry name" value="dinb family like domain"/>
    <property type="match status" value="1"/>
</dbReference>
<gene>
    <name evidence="2" type="ordered locus">Cycma_1514</name>
</gene>
<keyword evidence="3" id="KW-1185">Reference proteome</keyword>
<proteinExistence type="predicted"/>
<dbReference type="EMBL" id="CP002955">
    <property type="protein sequence ID" value="AEL25276.1"/>
    <property type="molecule type" value="Genomic_DNA"/>
</dbReference>
<organism evidence="2 3">
    <name type="scientific">Cyclobacterium marinum (strain ATCC 25205 / DSM 745 / LMG 13164 / NCIMB 1802)</name>
    <name type="common">Flectobacillus marinus</name>
    <dbReference type="NCBI Taxonomy" id="880070"/>
    <lineage>
        <taxon>Bacteria</taxon>
        <taxon>Pseudomonadati</taxon>
        <taxon>Bacteroidota</taxon>
        <taxon>Cytophagia</taxon>
        <taxon>Cytophagales</taxon>
        <taxon>Cyclobacteriaceae</taxon>
        <taxon>Cyclobacterium</taxon>
    </lineage>
</organism>
<feature type="region of interest" description="Disordered" evidence="1">
    <location>
        <begin position="169"/>
        <end position="189"/>
    </location>
</feature>